<protein>
    <submittedName>
        <fullName evidence="2">Uncharacterized protein</fullName>
    </submittedName>
</protein>
<feature type="non-terminal residue" evidence="2">
    <location>
        <position position="106"/>
    </location>
</feature>
<dbReference type="Proteomes" id="UP000053573">
    <property type="component" value="Unassembled WGS sequence"/>
</dbReference>
<keyword evidence="1" id="KW-0812">Transmembrane</keyword>
<organism evidence="2 3">
    <name type="scientific">Blastomyces silverae</name>
    <dbReference type="NCBI Taxonomy" id="2060906"/>
    <lineage>
        <taxon>Eukaryota</taxon>
        <taxon>Fungi</taxon>
        <taxon>Dikarya</taxon>
        <taxon>Ascomycota</taxon>
        <taxon>Pezizomycotina</taxon>
        <taxon>Eurotiomycetes</taxon>
        <taxon>Eurotiomycetidae</taxon>
        <taxon>Onygenales</taxon>
        <taxon>Ajellomycetaceae</taxon>
        <taxon>Blastomyces</taxon>
    </lineage>
</organism>
<name>A0A0H1BXA9_9EURO</name>
<keyword evidence="1" id="KW-0472">Membrane</keyword>
<keyword evidence="1" id="KW-1133">Transmembrane helix</keyword>
<feature type="transmembrane region" description="Helical" evidence="1">
    <location>
        <begin position="70"/>
        <end position="90"/>
    </location>
</feature>
<dbReference type="AlphaFoldDB" id="A0A0H1BXA9"/>
<evidence type="ECO:0000256" key="1">
    <source>
        <dbReference type="SAM" id="Phobius"/>
    </source>
</evidence>
<reference evidence="3" key="1">
    <citation type="journal article" date="2015" name="PLoS Genet.">
        <title>The dynamic genome and transcriptome of the human fungal pathogen Blastomyces and close relative Emmonsia.</title>
        <authorList>
            <person name="Munoz J.F."/>
            <person name="Gauthier G.M."/>
            <person name="Desjardins C.A."/>
            <person name="Gallo J.E."/>
            <person name="Holder J."/>
            <person name="Sullivan T.D."/>
            <person name="Marty A.J."/>
            <person name="Carmen J.C."/>
            <person name="Chen Z."/>
            <person name="Ding L."/>
            <person name="Gujja S."/>
            <person name="Magrini V."/>
            <person name="Misas E."/>
            <person name="Mitreva M."/>
            <person name="Priest M."/>
            <person name="Saif S."/>
            <person name="Whiston E.A."/>
            <person name="Young S."/>
            <person name="Zeng Q."/>
            <person name="Goldman W.E."/>
            <person name="Mardis E.R."/>
            <person name="Taylor J.W."/>
            <person name="McEwen J.G."/>
            <person name="Clay O.K."/>
            <person name="Klein B.S."/>
            <person name="Cuomo C.A."/>
        </authorList>
    </citation>
    <scope>NUCLEOTIDE SEQUENCE [LARGE SCALE GENOMIC DNA]</scope>
    <source>
        <strain evidence="3">UAMH 139</strain>
    </source>
</reference>
<evidence type="ECO:0000313" key="3">
    <source>
        <dbReference type="Proteomes" id="UP000053573"/>
    </source>
</evidence>
<accession>A0A0H1BXA9</accession>
<feature type="non-terminal residue" evidence="2">
    <location>
        <position position="1"/>
    </location>
</feature>
<keyword evidence="3" id="KW-1185">Reference proteome</keyword>
<gene>
    <name evidence="2" type="ORF">EMPG_11373</name>
</gene>
<evidence type="ECO:0000313" key="2">
    <source>
        <dbReference type="EMBL" id="KLJ13701.1"/>
    </source>
</evidence>
<sequence length="106" mass="11671">VTAASVIVKKIRLNSTVLVSFKSSAFSIISSALIITVSAVERLFSLSLYNLFMNFFMNSVFLFQLSSHTLSTAVVILSSLSINIIIYNSVRLFKADSENDLISEIV</sequence>
<dbReference type="EMBL" id="LDEV01000128">
    <property type="protein sequence ID" value="KLJ13701.1"/>
    <property type="molecule type" value="Genomic_DNA"/>
</dbReference>
<feature type="transmembrane region" description="Helical" evidence="1">
    <location>
        <begin position="19"/>
        <end position="40"/>
    </location>
</feature>
<proteinExistence type="predicted"/>
<comment type="caution">
    <text evidence="2">The sequence shown here is derived from an EMBL/GenBank/DDBJ whole genome shotgun (WGS) entry which is preliminary data.</text>
</comment>